<name>A0A8T0GCT2_CERPU</name>
<evidence type="ECO:0000313" key="3">
    <source>
        <dbReference type="Proteomes" id="UP000822688"/>
    </source>
</evidence>
<sequence>MNSLPEGFLTPAEKAKVCYQVVVLETVDGRKLERAAEHICSRLASPWAIDTREQKAIASLFKLVINSEPASEGSRKDTTVSGVDVAKQTARIEENTTQ</sequence>
<gene>
    <name evidence="2" type="ORF">KC19_11G080900</name>
</gene>
<evidence type="ECO:0000313" key="2">
    <source>
        <dbReference type="EMBL" id="KAG0556810.1"/>
    </source>
</evidence>
<evidence type="ECO:0000256" key="1">
    <source>
        <dbReference type="SAM" id="MobiDB-lite"/>
    </source>
</evidence>
<organism evidence="2 3">
    <name type="scientific">Ceratodon purpureus</name>
    <name type="common">Fire moss</name>
    <name type="synonym">Dicranum purpureum</name>
    <dbReference type="NCBI Taxonomy" id="3225"/>
    <lineage>
        <taxon>Eukaryota</taxon>
        <taxon>Viridiplantae</taxon>
        <taxon>Streptophyta</taxon>
        <taxon>Embryophyta</taxon>
        <taxon>Bryophyta</taxon>
        <taxon>Bryophytina</taxon>
        <taxon>Bryopsida</taxon>
        <taxon>Dicranidae</taxon>
        <taxon>Pseudoditrichales</taxon>
        <taxon>Ditrichaceae</taxon>
        <taxon>Ceratodon</taxon>
    </lineage>
</organism>
<reference evidence="2 3" key="1">
    <citation type="submission" date="2020-06" db="EMBL/GenBank/DDBJ databases">
        <title>WGS assembly of Ceratodon purpureus strain R40.</title>
        <authorList>
            <person name="Carey S.B."/>
            <person name="Jenkins J."/>
            <person name="Shu S."/>
            <person name="Lovell J.T."/>
            <person name="Sreedasyam A."/>
            <person name="Maumus F."/>
            <person name="Tiley G.P."/>
            <person name="Fernandez-Pozo N."/>
            <person name="Barry K."/>
            <person name="Chen C."/>
            <person name="Wang M."/>
            <person name="Lipzen A."/>
            <person name="Daum C."/>
            <person name="Saski C.A."/>
            <person name="Payton A.C."/>
            <person name="Mcbreen J.C."/>
            <person name="Conrad R.E."/>
            <person name="Kollar L.M."/>
            <person name="Olsson S."/>
            <person name="Huttunen S."/>
            <person name="Landis J.B."/>
            <person name="Wickett N.J."/>
            <person name="Johnson M.G."/>
            <person name="Rensing S.A."/>
            <person name="Grimwood J."/>
            <person name="Schmutz J."/>
            <person name="Mcdaniel S.F."/>
        </authorList>
    </citation>
    <scope>NUCLEOTIDE SEQUENCE [LARGE SCALE GENOMIC DNA]</scope>
    <source>
        <strain evidence="2 3">R40</strain>
    </source>
</reference>
<keyword evidence="3" id="KW-1185">Reference proteome</keyword>
<dbReference type="Proteomes" id="UP000822688">
    <property type="component" value="Chromosome 11"/>
</dbReference>
<comment type="caution">
    <text evidence="2">The sequence shown here is derived from an EMBL/GenBank/DDBJ whole genome shotgun (WGS) entry which is preliminary data.</text>
</comment>
<accession>A0A8T0GCT2</accession>
<dbReference type="EMBL" id="CM026432">
    <property type="protein sequence ID" value="KAG0556810.1"/>
    <property type="molecule type" value="Genomic_DNA"/>
</dbReference>
<feature type="region of interest" description="Disordered" evidence="1">
    <location>
        <begin position="69"/>
        <end position="98"/>
    </location>
</feature>
<proteinExistence type="predicted"/>
<dbReference type="AlphaFoldDB" id="A0A8T0GCT2"/>
<protein>
    <submittedName>
        <fullName evidence="2">Uncharacterized protein</fullName>
    </submittedName>
</protein>